<keyword evidence="4" id="KW-1185">Reference proteome</keyword>
<accession>A0ABV6KBX2</accession>
<dbReference type="PROSITE" id="PS50206">
    <property type="entry name" value="RHODANESE_3"/>
    <property type="match status" value="1"/>
</dbReference>
<dbReference type="SUPFAM" id="SSF52821">
    <property type="entry name" value="Rhodanese/Cell cycle control phosphatase"/>
    <property type="match status" value="1"/>
</dbReference>
<dbReference type="InterPro" id="IPR001763">
    <property type="entry name" value="Rhodanese-like_dom"/>
</dbReference>
<dbReference type="InterPro" id="IPR027417">
    <property type="entry name" value="P-loop_NTPase"/>
</dbReference>
<evidence type="ECO:0000259" key="2">
    <source>
        <dbReference type="PROSITE" id="PS50206"/>
    </source>
</evidence>
<dbReference type="InterPro" id="IPR036873">
    <property type="entry name" value="Rhodanese-like_dom_sf"/>
</dbReference>
<gene>
    <name evidence="3" type="primary">mnmH</name>
    <name evidence="3" type="ORF">ACFFHM_09900</name>
</gene>
<comment type="caution">
    <text evidence="3">The sequence shown here is derived from an EMBL/GenBank/DDBJ whole genome shotgun (WGS) entry which is preliminary data.</text>
</comment>
<dbReference type="PANTHER" id="PTHR30401">
    <property type="entry name" value="TRNA 2-SELENOURIDINE SYNTHASE"/>
    <property type="match status" value="1"/>
</dbReference>
<dbReference type="Pfam" id="PF00581">
    <property type="entry name" value="Rhodanese"/>
    <property type="match status" value="1"/>
</dbReference>
<dbReference type="EC" id="2.5.1.-" evidence="3"/>
<dbReference type="RefSeq" id="WP_335960394.1">
    <property type="nucleotide sequence ID" value="NZ_JAXBLX010000010.1"/>
</dbReference>
<dbReference type="EMBL" id="JBHLUX010000025">
    <property type="protein sequence ID" value="MFC0470796.1"/>
    <property type="molecule type" value="Genomic_DNA"/>
</dbReference>
<protein>
    <submittedName>
        <fullName evidence="3">tRNA 2-selenouridine(34) synthase MnmH</fullName>
        <ecNumber evidence="3">2.5.1.-</ecNumber>
    </submittedName>
</protein>
<dbReference type="NCBIfam" id="TIGR03167">
    <property type="entry name" value="tRNA_sel_U_synt"/>
    <property type="match status" value="1"/>
</dbReference>
<keyword evidence="1" id="KW-0711">Selenium</keyword>
<organism evidence="3 4">
    <name type="scientific">Halalkalibacter kiskunsagensis</name>
    <dbReference type="NCBI Taxonomy" id="1548599"/>
    <lineage>
        <taxon>Bacteria</taxon>
        <taxon>Bacillati</taxon>
        <taxon>Bacillota</taxon>
        <taxon>Bacilli</taxon>
        <taxon>Bacillales</taxon>
        <taxon>Bacillaceae</taxon>
        <taxon>Halalkalibacter</taxon>
    </lineage>
</organism>
<dbReference type="Gene3D" id="3.40.250.10">
    <property type="entry name" value="Rhodanese-like domain"/>
    <property type="match status" value="1"/>
</dbReference>
<dbReference type="SMART" id="SM00450">
    <property type="entry name" value="RHOD"/>
    <property type="match status" value="1"/>
</dbReference>
<feature type="domain" description="Rhodanese" evidence="2">
    <location>
        <begin position="15"/>
        <end position="139"/>
    </location>
</feature>
<dbReference type="Pfam" id="PF26341">
    <property type="entry name" value="AAA_SelU"/>
    <property type="match status" value="1"/>
</dbReference>
<dbReference type="InterPro" id="IPR017582">
    <property type="entry name" value="SelU"/>
</dbReference>
<dbReference type="Proteomes" id="UP001589838">
    <property type="component" value="Unassembled WGS sequence"/>
</dbReference>
<dbReference type="NCBIfam" id="NF008752">
    <property type="entry name" value="PRK11784.1-4"/>
    <property type="match status" value="1"/>
</dbReference>
<dbReference type="Gene3D" id="3.40.50.300">
    <property type="entry name" value="P-loop containing nucleotide triphosphate hydrolases"/>
    <property type="match status" value="1"/>
</dbReference>
<evidence type="ECO:0000313" key="3">
    <source>
        <dbReference type="EMBL" id="MFC0470796.1"/>
    </source>
</evidence>
<dbReference type="PANTHER" id="PTHR30401:SF0">
    <property type="entry name" value="TRNA 2-SELENOURIDINE SYNTHASE"/>
    <property type="match status" value="1"/>
</dbReference>
<dbReference type="GO" id="GO:0016740">
    <property type="term" value="F:transferase activity"/>
    <property type="evidence" value="ECO:0007669"/>
    <property type="project" value="UniProtKB-KW"/>
</dbReference>
<keyword evidence="3" id="KW-0808">Transferase</keyword>
<dbReference type="NCBIfam" id="NF008750">
    <property type="entry name" value="PRK11784.1-2"/>
    <property type="match status" value="1"/>
</dbReference>
<evidence type="ECO:0000256" key="1">
    <source>
        <dbReference type="ARBA" id="ARBA00023266"/>
    </source>
</evidence>
<proteinExistence type="predicted"/>
<name>A0ABV6KBX2_9BACI</name>
<evidence type="ECO:0000313" key="4">
    <source>
        <dbReference type="Proteomes" id="UP001589838"/>
    </source>
</evidence>
<sequence>MSTVEVKQITLQDVSFEEDIFIDVRSPAEFTEYQIPNAINVPLFSNEERAKVGTAYKQKSKEHAIELGLSMYAPKILAFFKKLKGLQEEMPTKRMVIYCWRGGMRSKTIAGTVGLLGVECYQLVGGIRSFRQYVQKGLEQEALKKRNFIVVAGHTGSRKTEILQVLKRKGYPVIDLEALAGHRGSIFGHIGMKPKSQKQFESLLLEQLQQLENSSYLIIEAESKRIGHIILPDFIIKGKENGVRVELDYPFWSRVEHIYNTYQPEKYKENIYEAIMKMRKYLSSQLLDELDVLQQKEDFKSIFSKLLEEYYDPRYDYAFSKYQTSSIHIEFEDLNSGVGKMIAFIEKYRTKITG</sequence>
<reference evidence="3 4" key="1">
    <citation type="submission" date="2024-09" db="EMBL/GenBank/DDBJ databases">
        <authorList>
            <person name="Sun Q."/>
            <person name="Mori K."/>
        </authorList>
    </citation>
    <scope>NUCLEOTIDE SEQUENCE [LARGE SCALE GENOMIC DNA]</scope>
    <source>
        <strain evidence="3 4">NCAIM B.02610</strain>
    </source>
</reference>
<dbReference type="InterPro" id="IPR058840">
    <property type="entry name" value="AAA_SelU"/>
</dbReference>